<evidence type="ECO:0000256" key="1">
    <source>
        <dbReference type="SAM" id="MobiDB-lite"/>
    </source>
</evidence>
<reference evidence="2" key="1">
    <citation type="journal article" date="2020" name="G3 (Bethesda)">
        <title>High-Quality Assemblies for Three Invasive Social Wasps from the &lt;i&gt;Vespula&lt;/i&gt; Genus.</title>
        <authorList>
            <person name="Harrop T.W.R."/>
            <person name="Guhlin J."/>
            <person name="McLaughlin G.M."/>
            <person name="Permina E."/>
            <person name="Stockwell P."/>
            <person name="Gilligan J."/>
            <person name="Le Lec M.F."/>
            <person name="Gruber M.A.M."/>
            <person name="Quinn O."/>
            <person name="Lovegrove M."/>
            <person name="Duncan E.J."/>
            <person name="Remnant E.J."/>
            <person name="Van Eeckhoven J."/>
            <person name="Graham B."/>
            <person name="Knapp R.A."/>
            <person name="Langford K.W."/>
            <person name="Kronenberg Z."/>
            <person name="Press M.O."/>
            <person name="Eacker S.M."/>
            <person name="Wilson-Rankin E.E."/>
            <person name="Purcell J."/>
            <person name="Lester P.J."/>
            <person name="Dearden P.K."/>
        </authorList>
    </citation>
    <scope>NUCLEOTIDE SEQUENCE</scope>
    <source>
        <strain evidence="2">Marl-1</strain>
    </source>
</reference>
<gene>
    <name evidence="2" type="ORF">HZH66_001632</name>
</gene>
<evidence type="ECO:0000313" key="2">
    <source>
        <dbReference type="EMBL" id="KAF7412736.1"/>
    </source>
</evidence>
<proteinExistence type="predicted"/>
<protein>
    <submittedName>
        <fullName evidence="2">Uncharacterized protein</fullName>
    </submittedName>
</protein>
<comment type="caution">
    <text evidence="2">The sequence shown here is derived from an EMBL/GenBank/DDBJ whole genome shotgun (WGS) entry which is preliminary data.</text>
</comment>
<sequence>MMLLSEGIGTITRGVDSRNPIGWVNDEERRKTIWSARSIAAASRNAKFGNFSDRAFDGRRGRIDDGTVERTREEAINDP</sequence>
<keyword evidence="3" id="KW-1185">Reference proteome</keyword>
<dbReference type="AlphaFoldDB" id="A0A834KVH9"/>
<accession>A0A834KVH9</accession>
<feature type="region of interest" description="Disordered" evidence="1">
    <location>
        <begin position="59"/>
        <end position="79"/>
    </location>
</feature>
<name>A0A834KVH9_VESVU</name>
<dbReference type="EMBL" id="JACSEA010000001">
    <property type="protein sequence ID" value="KAF7412736.1"/>
    <property type="molecule type" value="Genomic_DNA"/>
</dbReference>
<organism evidence="2 3">
    <name type="scientific">Vespula vulgaris</name>
    <name type="common">Yellow jacket</name>
    <name type="synonym">Wasp</name>
    <dbReference type="NCBI Taxonomy" id="7454"/>
    <lineage>
        <taxon>Eukaryota</taxon>
        <taxon>Metazoa</taxon>
        <taxon>Ecdysozoa</taxon>
        <taxon>Arthropoda</taxon>
        <taxon>Hexapoda</taxon>
        <taxon>Insecta</taxon>
        <taxon>Pterygota</taxon>
        <taxon>Neoptera</taxon>
        <taxon>Endopterygota</taxon>
        <taxon>Hymenoptera</taxon>
        <taxon>Apocrita</taxon>
        <taxon>Aculeata</taxon>
        <taxon>Vespoidea</taxon>
        <taxon>Vespidae</taxon>
        <taxon>Vespinae</taxon>
        <taxon>Vespula</taxon>
    </lineage>
</organism>
<evidence type="ECO:0000313" key="3">
    <source>
        <dbReference type="Proteomes" id="UP000614350"/>
    </source>
</evidence>
<dbReference type="Proteomes" id="UP000614350">
    <property type="component" value="Unassembled WGS sequence"/>
</dbReference>